<dbReference type="EMBL" id="LN885086">
    <property type="protein sequence ID" value="CUQ65586.1"/>
    <property type="molecule type" value="Genomic_DNA"/>
</dbReference>
<accession>A0A0S4KVE0</accession>
<name>A0A0S4KVE0_9BACT</name>
<dbReference type="Proteomes" id="UP000066284">
    <property type="component" value="Chromosome 1"/>
</dbReference>
<proteinExistence type="predicted"/>
<sequence>MSPRSRGPRTAASAAAWWLLSLITIAAWAEIVVPPDSAIEVDEATVQSVVALFEQAEQAIKSHDLDAVMSVYSSHYDYHGLKKNDIRKIWNDLFDEYQDIASTHILTKFTKVGSGSQTVLEVTCTGYLRALSKTSGLYIPIDSWHEEVHYLVVEEGRWRIRGNLGELPRTLPFGTAPHPLF</sequence>
<reference evidence="2" key="1">
    <citation type="submission" date="2015-09" db="EMBL/GenBank/DDBJ databases">
        <authorList>
            <person name="Daims H."/>
        </authorList>
    </citation>
    <scope>NUCLEOTIDE SEQUENCE [LARGE SCALE GENOMIC DNA]</scope>
</reference>
<dbReference type="KEGG" id="nio:NITINOP_0611"/>
<keyword evidence="2" id="KW-1185">Reference proteome</keyword>
<dbReference type="OrthoDB" id="9784309at2"/>
<evidence type="ECO:0008006" key="3">
    <source>
        <dbReference type="Google" id="ProtNLM"/>
    </source>
</evidence>
<dbReference type="AlphaFoldDB" id="A0A0S4KVE0"/>
<dbReference type="InterPro" id="IPR032710">
    <property type="entry name" value="NTF2-like_dom_sf"/>
</dbReference>
<dbReference type="RefSeq" id="WP_062483063.1">
    <property type="nucleotide sequence ID" value="NZ_LN885086.1"/>
</dbReference>
<evidence type="ECO:0000313" key="2">
    <source>
        <dbReference type="Proteomes" id="UP000066284"/>
    </source>
</evidence>
<dbReference type="STRING" id="1715989.NITINOP_0611"/>
<gene>
    <name evidence="1" type="ORF">NITINOP_0611</name>
</gene>
<protein>
    <recommendedName>
        <fullName evidence="3">SnoaL-like domain-containing protein</fullName>
    </recommendedName>
</protein>
<dbReference type="Gene3D" id="3.10.450.50">
    <property type="match status" value="1"/>
</dbReference>
<organism evidence="1 2">
    <name type="scientific">Candidatus Nitrospira inopinata</name>
    <dbReference type="NCBI Taxonomy" id="1715989"/>
    <lineage>
        <taxon>Bacteria</taxon>
        <taxon>Pseudomonadati</taxon>
        <taxon>Nitrospirota</taxon>
        <taxon>Nitrospiria</taxon>
        <taxon>Nitrospirales</taxon>
        <taxon>Nitrospiraceae</taxon>
        <taxon>Nitrospira</taxon>
    </lineage>
</organism>
<evidence type="ECO:0000313" key="1">
    <source>
        <dbReference type="EMBL" id="CUQ65586.1"/>
    </source>
</evidence>
<dbReference type="SUPFAM" id="SSF54427">
    <property type="entry name" value="NTF2-like"/>
    <property type="match status" value="1"/>
</dbReference>